<keyword evidence="4" id="KW-1185">Reference proteome</keyword>
<dbReference type="STRING" id="143223.SAMN05878281_0091"/>
<dbReference type="PANTHER" id="PTHR12526:SF630">
    <property type="entry name" value="GLYCOSYLTRANSFERASE"/>
    <property type="match status" value="1"/>
</dbReference>
<dbReference type="Proteomes" id="UP000190235">
    <property type="component" value="Chromosome I"/>
</dbReference>
<dbReference type="RefSeq" id="WP_079733488.1">
    <property type="nucleotide sequence ID" value="NZ_LT670848.1"/>
</dbReference>
<keyword evidence="3" id="KW-0808">Transferase</keyword>
<dbReference type="EMBL" id="LT670848">
    <property type="protein sequence ID" value="SHM26525.1"/>
    <property type="molecule type" value="Genomic_DNA"/>
</dbReference>
<sequence length="369" mass="41989">MKIIQLIQKPQLRGAEIFACQLSNHLKEQGHEVLVVSIFKGDSELPFKGKLISLDRPLSKRFFDLNGWKKFNSIIRKFKPDIIQANAADTLKFAVSSKILFSWKHPLVYRNANKMGDFITSKLKWQLNNFYMSKVAYVISVSKECEKDFIKTFSYPQKKINTVEIGVEEQELEGIPGDLQKIFKRGPVITHIGGFVPEKNHDGLINIFNKSLEKFPETQLLLLGKGNLEMKIKSKVEELQIQNNVHFLGYRSDVLDILNNSKAFVLPSLIEGLPAVILEAMYCEIPVVAYNVGGIGEVVVQGKTGWLVEKNEQAKFQEHLEEILTGNENIADRVKTAKNMISDKFLNKQIAQGFAKRYFEVLNHKSGYV</sequence>
<feature type="domain" description="Glycosyltransferase subfamily 4-like N-terminal" evidence="2">
    <location>
        <begin position="14"/>
        <end position="169"/>
    </location>
</feature>
<dbReference type="InterPro" id="IPR028098">
    <property type="entry name" value="Glyco_trans_4-like_N"/>
</dbReference>
<reference evidence="4" key="1">
    <citation type="submission" date="2016-11" db="EMBL/GenBank/DDBJ databases">
        <authorList>
            <person name="Varghese N."/>
            <person name="Submissions S."/>
        </authorList>
    </citation>
    <scope>NUCLEOTIDE SEQUENCE [LARGE SCALE GENOMIC DNA]</scope>
    <source>
        <strain evidence="4">ACAM 48</strain>
    </source>
</reference>
<evidence type="ECO:0000313" key="3">
    <source>
        <dbReference type="EMBL" id="SHM26525.1"/>
    </source>
</evidence>
<dbReference type="CDD" id="cd03811">
    <property type="entry name" value="GT4_GT28_WabH-like"/>
    <property type="match status" value="1"/>
</dbReference>
<dbReference type="InterPro" id="IPR001296">
    <property type="entry name" value="Glyco_trans_1"/>
</dbReference>
<evidence type="ECO:0000259" key="2">
    <source>
        <dbReference type="Pfam" id="PF13439"/>
    </source>
</evidence>
<dbReference type="GO" id="GO:0016757">
    <property type="term" value="F:glycosyltransferase activity"/>
    <property type="evidence" value="ECO:0007669"/>
    <property type="project" value="InterPro"/>
</dbReference>
<feature type="domain" description="Glycosyl transferase family 1" evidence="1">
    <location>
        <begin position="182"/>
        <end position="339"/>
    </location>
</feature>
<dbReference type="Pfam" id="PF00534">
    <property type="entry name" value="Glycos_transf_1"/>
    <property type="match status" value="1"/>
</dbReference>
<dbReference type="AlphaFoldDB" id="A0A1M7HDG9"/>
<dbReference type="Gene3D" id="3.40.50.2000">
    <property type="entry name" value="Glycogen Phosphorylase B"/>
    <property type="match status" value="2"/>
</dbReference>
<organism evidence="3 4">
    <name type="scientific">Salegentibacter salegens</name>
    <dbReference type="NCBI Taxonomy" id="143223"/>
    <lineage>
        <taxon>Bacteria</taxon>
        <taxon>Pseudomonadati</taxon>
        <taxon>Bacteroidota</taxon>
        <taxon>Flavobacteriia</taxon>
        <taxon>Flavobacteriales</taxon>
        <taxon>Flavobacteriaceae</taxon>
        <taxon>Salegentibacter</taxon>
    </lineage>
</organism>
<name>A0A1M7HDG9_9FLAO</name>
<evidence type="ECO:0000313" key="4">
    <source>
        <dbReference type="Proteomes" id="UP000190235"/>
    </source>
</evidence>
<dbReference type="SUPFAM" id="SSF53756">
    <property type="entry name" value="UDP-Glycosyltransferase/glycogen phosphorylase"/>
    <property type="match status" value="1"/>
</dbReference>
<protein>
    <submittedName>
        <fullName evidence="3">Glycosyltransferase involved in cell wall bisynthesis</fullName>
    </submittedName>
</protein>
<evidence type="ECO:0000259" key="1">
    <source>
        <dbReference type="Pfam" id="PF00534"/>
    </source>
</evidence>
<dbReference type="OrthoDB" id="1522162at2"/>
<gene>
    <name evidence="3" type="ORF">SAMN05878281_0091</name>
</gene>
<proteinExistence type="predicted"/>
<accession>A0A1M7HDG9</accession>
<dbReference type="PANTHER" id="PTHR12526">
    <property type="entry name" value="GLYCOSYLTRANSFERASE"/>
    <property type="match status" value="1"/>
</dbReference>
<dbReference type="Pfam" id="PF13439">
    <property type="entry name" value="Glyco_transf_4"/>
    <property type="match status" value="1"/>
</dbReference>